<evidence type="ECO:0000313" key="2">
    <source>
        <dbReference type="EMBL" id="MWR42212.1"/>
    </source>
</evidence>
<dbReference type="AlphaFoldDB" id="A0A8T5ZL24"/>
<protein>
    <submittedName>
        <fullName evidence="2">DUF1127 domain-containing protein</fullName>
    </submittedName>
</protein>
<dbReference type="EMBL" id="WTQT01001492">
    <property type="protein sequence ID" value="MWR42212.1"/>
    <property type="molecule type" value="Genomic_DNA"/>
</dbReference>
<sequence>MEFHENKAKTPFIRLVQLWQAVRRWRRQMQTRRVLQQMSDERL</sequence>
<dbReference type="Pfam" id="PF06568">
    <property type="entry name" value="YjiS-like"/>
    <property type="match status" value="1"/>
</dbReference>
<evidence type="ECO:0000259" key="1">
    <source>
        <dbReference type="Pfam" id="PF06568"/>
    </source>
</evidence>
<name>A0A8T5ZL24_ECOLX</name>
<comment type="caution">
    <text evidence="2">The sequence shown here is derived from an EMBL/GenBank/DDBJ whole genome shotgun (WGS) entry which is preliminary data.</text>
</comment>
<reference evidence="2 3" key="1">
    <citation type="submission" date="2019-12" db="EMBL/GenBank/DDBJ databases">
        <title>Enteriobacteria Tanzani isolates_8377-8380.</title>
        <authorList>
            <person name="Subbiah M."/>
            <person name="Call D."/>
        </authorList>
    </citation>
    <scope>NUCLEOTIDE SEQUENCE [LARGE SCALE GENOMIC DNA]</scope>
    <source>
        <strain evidence="2 3">8379wE2</strain>
    </source>
</reference>
<organism evidence="2 3">
    <name type="scientific">Escherichia coli</name>
    <dbReference type="NCBI Taxonomy" id="562"/>
    <lineage>
        <taxon>Bacteria</taxon>
        <taxon>Pseudomonadati</taxon>
        <taxon>Pseudomonadota</taxon>
        <taxon>Gammaproteobacteria</taxon>
        <taxon>Enterobacterales</taxon>
        <taxon>Enterobacteriaceae</taxon>
        <taxon>Escherichia</taxon>
    </lineage>
</organism>
<dbReference type="Proteomes" id="UP000460875">
    <property type="component" value="Unassembled WGS sequence"/>
</dbReference>
<feature type="domain" description="YjiS-like" evidence="1">
    <location>
        <begin position="18"/>
        <end position="43"/>
    </location>
</feature>
<accession>A0A8T5ZL24</accession>
<dbReference type="InterPro" id="IPR009506">
    <property type="entry name" value="YjiS-like"/>
</dbReference>
<feature type="non-terminal residue" evidence="2">
    <location>
        <position position="43"/>
    </location>
</feature>
<gene>
    <name evidence="2" type="ORF">GP975_30090</name>
</gene>
<proteinExistence type="predicted"/>
<evidence type="ECO:0000313" key="3">
    <source>
        <dbReference type="Proteomes" id="UP000460875"/>
    </source>
</evidence>